<organism evidence="8 9">
    <name type="scientific">Gallibacterium genomosp. 3</name>
    <dbReference type="NCBI Taxonomy" id="505345"/>
    <lineage>
        <taxon>Bacteria</taxon>
        <taxon>Pseudomonadati</taxon>
        <taxon>Pseudomonadota</taxon>
        <taxon>Gammaproteobacteria</taxon>
        <taxon>Pasteurellales</taxon>
        <taxon>Pasteurellaceae</taxon>
        <taxon>Gallibacterium</taxon>
    </lineage>
</organism>
<keyword evidence="2 6" id="KW-0472">Membrane</keyword>
<dbReference type="PANTHER" id="PTHR38098">
    <property type="entry name" value="LPS-ASSEMBLY LIPOPROTEIN LPTE"/>
    <property type="match status" value="1"/>
</dbReference>
<sequence>MKKLKHIFTLSLTLLLSACGFHFANDELSKNTFKEVQLETGDKYSDIALAMKKELRSRGVTLVEKGNTPILHLNGVSTNDTVASVFKQGREAESLLTLSVNASLQMPDNKRYPINIQVSRTFFDNSRAALAKNAEQRTIWSDMYRQAAQQILVKMISIQQQY</sequence>
<evidence type="ECO:0000256" key="2">
    <source>
        <dbReference type="ARBA" id="ARBA00023136"/>
    </source>
</evidence>
<name>A0A1A7PTF3_9PAST</name>
<keyword evidence="4 6" id="KW-0998">Cell outer membrane</keyword>
<feature type="signal peptide" evidence="7">
    <location>
        <begin position="1"/>
        <end position="24"/>
    </location>
</feature>
<proteinExistence type="inferred from homology"/>
<dbReference type="AlphaFoldDB" id="A0A1A7PTF3"/>
<comment type="subunit">
    <text evidence="6">Component of the lipopolysaccharide transport and assembly complex. Interacts with LptD.</text>
</comment>
<dbReference type="PATRIC" id="fig|505345.6.peg.862"/>
<evidence type="ECO:0000256" key="3">
    <source>
        <dbReference type="ARBA" id="ARBA00023139"/>
    </source>
</evidence>
<dbReference type="HAMAP" id="MF_01186">
    <property type="entry name" value="LPS_assembly_LptE"/>
    <property type="match status" value="1"/>
</dbReference>
<dbReference type="STRING" id="505345.QV06_04195"/>
<comment type="similarity">
    <text evidence="6">Belongs to the LptE lipoprotein family.</text>
</comment>
<evidence type="ECO:0000256" key="7">
    <source>
        <dbReference type="SAM" id="SignalP"/>
    </source>
</evidence>
<comment type="subcellular location">
    <subcellularLocation>
        <location evidence="6">Cell outer membrane</location>
        <topology evidence="6">Lipid-anchor</topology>
    </subcellularLocation>
</comment>
<accession>A0A1A7PTF3</accession>
<gene>
    <name evidence="6" type="primary">lptE</name>
    <name evidence="8" type="ORF">QV06_04195</name>
</gene>
<evidence type="ECO:0000256" key="4">
    <source>
        <dbReference type="ARBA" id="ARBA00023237"/>
    </source>
</evidence>
<comment type="function">
    <text evidence="6">Together with LptD, is involved in the assembly of lipopolysaccharide (LPS) at the surface of the outer membrane. Required for the proper assembly of LptD. Binds LPS and may serve as the LPS recognition site at the outer membrane.</text>
</comment>
<comment type="caution">
    <text evidence="8">The sequence shown here is derived from an EMBL/GenBank/DDBJ whole genome shotgun (WGS) entry which is preliminary data.</text>
</comment>
<dbReference type="Pfam" id="PF04390">
    <property type="entry name" value="LptE"/>
    <property type="match status" value="1"/>
</dbReference>
<dbReference type="Proteomes" id="UP000092626">
    <property type="component" value="Unassembled WGS sequence"/>
</dbReference>
<evidence type="ECO:0000256" key="5">
    <source>
        <dbReference type="ARBA" id="ARBA00023288"/>
    </source>
</evidence>
<feature type="chain" id="PRO_5008875637" description="LPS-assembly lipoprotein LptE" evidence="7">
    <location>
        <begin position="25"/>
        <end position="162"/>
    </location>
</feature>
<dbReference type="Gene3D" id="3.30.160.150">
    <property type="entry name" value="Lipoprotein like domain"/>
    <property type="match status" value="1"/>
</dbReference>
<dbReference type="InterPro" id="IPR007485">
    <property type="entry name" value="LPS_assembly_LptE"/>
</dbReference>
<evidence type="ECO:0000256" key="1">
    <source>
        <dbReference type="ARBA" id="ARBA00022729"/>
    </source>
</evidence>
<evidence type="ECO:0000313" key="8">
    <source>
        <dbReference type="EMBL" id="OBX05016.1"/>
    </source>
</evidence>
<dbReference type="GO" id="GO:0001530">
    <property type="term" value="F:lipopolysaccharide binding"/>
    <property type="evidence" value="ECO:0007669"/>
    <property type="project" value="TreeGrafter"/>
</dbReference>
<protein>
    <recommendedName>
        <fullName evidence="6">LPS-assembly lipoprotein LptE</fullName>
    </recommendedName>
</protein>
<dbReference type="EMBL" id="JTJR01000015">
    <property type="protein sequence ID" value="OBX05016.1"/>
    <property type="molecule type" value="Genomic_DNA"/>
</dbReference>
<dbReference type="GO" id="GO:0015920">
    <property type="term" value="P:lipopolysaccharide transport"/>
    <property type="evidence" value="ECO:0007669"/>
    <property type="project" value="TreeGrafter"/>
</dbReference>
<keyword evidence="1 6" id="KW-0732">Signal</keyword>
<reference evidence="8 9" key="1">
    <citation type="submission" date="2014-11" db="EMBL/GenBank/DDBJ databases">
        <title>Pan-genome of Gallibacterium spp.</title>
        <authorList>
            <person name="Kudirkiene E."/>
            <person name="Bojesen A.M."/>
        </authorList>
    </citation>
    <scope>NUCLEOTIDE SEQUENCE [LARGE SCALE GENOMIC DNA]</scope>
    <source>
        <strain evidence="8 9">59/S3/89</strain>
    </source>
</reference>
<keyword evidence="5 6" id="KW-0449">Lipoprotein</keyword>
<evidence type="ECO:0000256" key="6">
    <source>
        <dbReference type="HAMAP-Rule" id="MF_01186"/>
    </source>
</evidence>
<dbReference type="GO" id="GO:1990351">
    <property type="term" value="C:transporter complex"/>
    <property type="evidence" value="ECO:0007669"/>
    <property type="project" value="TreeGrafter"/>
</dbReference>
<dbReference type="GO" id="GO:0043165">
    <property type="term" value="P:Gram-negative-bacterium-type cell outer membrane assembly"/>
    <property type="evidence" value="ECO:0007669"/>
    <property type="project" value="UniProtKB-UniRule"/>
</dbReference>
<dbReference type="GO" id="GO:0009279">
    <property type="term" value="C:cell outer membrane"/>
    <property type="evidence" value="ECO:0007669"/>
    <property type="project" value="UniProtKB-SubCell"/>
</dbReference>
<dbReference type="PANTHER" id="PTHR38098:SF1">
    <property type="entry name" value="LPS-ASSEMBLY LIPOPROTEIN LPTE"/>
    <property type="match status" value="1"/>
</dbReference>
<keyword evidence="3 6" id="KW-0564">Palmitate</keyword>
<evidence type="ECO:0000313" key="9">
    <source>
        <dbReference type="Proteomes" id="UP000092626"/>
    </source>
</evidence>
<dbReference type="RefSeq" id="WP_065237076.1">
    <property type="nucleotide sequence ID" value="NZ_JTJR01000015.1"/>
</dbReference>
<dbReference type="PROSITE" id="PS51257">
    <property type="entry name" value="PROKAR_LIPOPROTEIN"/>
    <property type="match status" value="1"/>
</dbReference>